<gene>
    <name evidence="2" type="ORF">AAJ76_7600015524</name>
</gene>
<feature type="transmembrane region" description="Helical" evidence="1">
    <location>
        <begin position="30"/>
        <end position="50"/>
    </location>
</feature>
<dbReference type="VEuPathDB" id="MicrosporidiaDB:AAJ76_7600015524"/>
<evidence type="ECO:0000313" key="3">
    <source>
        <dbReference type="Proteomes" id="UP000034350"/>
    </source>
</evidence>
<keyword evidence="1" id="KW-1133">Transmembrane helix</keyword>
<keyword evidence="3" id="KW-1185">Reference proteome</keyword>
<sequence>MLYLPTTMFFNVIIWFCSPIWTIISGPPNYIILSTKLLLIFIAIIFFGIVRKQHFIPARFCIALNFIPLEI</sequence>
<keyword evidence="1" id="KW-0472">Membrane</keyword>
<organism evidence="2 3">
    <name type="scientific">Vairimorpha ceranae</name>
    <dbReference type="NCBI Taxonomy" id="40302"/>
    <lineage>
        <taxon>Eukaryota</taxon>
        <taxon>Fungi</taxon>
        <taxon>Fungi incertae sedis</taxon>
        <taxon>Microsporidia</taxon>
        <taxon>Nosematidae</taxon>
        <taxon>Vairimorpha</taxon>
    </lineage>
</organism>
<evidence type="ECO:0000256" key="1">
    <source>
        <dbReference type="SAM" id="Phobius"/>
    </source>
</evidence>
<feature type="transmembrane region" description="Helical" evidence="1">
    <location>
        <begin position="7"/>
        <end position="24"/>
    </location>
</feature>
<dbReference type="EMBL" id="JPQZ01000075">
    <property type="protein sequence ID" value="KKO74414.1"/>
    <property type="molecule type" value="Genomic_DNA"/>
</dbReference>
<dbReference type="AlphaFoldDB" id="A0A0F9Z9B7"/>
<keyword evidence="1" id="KW-0812">Transmembrane</keyword>
<evidence type="ECO:0000313" key="2">
    <source>
        <dbReference type="EMBL" id="KKO74414.1"/>
    </source>
</evidence>
<dbReference type="GeneID" id="36321329"/>
<comment type="caution">
    <text evidence="2">The sequence shown here is derived from an EMBL/GenBank/DDBJ whole genome shotgun (WGS) entry which is preliminary data.</text>
</comment>
<accession>A0A0F9Z9B7</accession>
<protein>
    <submittedName>
        <fullName evidence="2">Uncharacterized protein</fullName>
    </submittedName>
</protein>
<dbReference type="Proteomes" id="UP000034350">
    <property type="component" value="Unassembled WGS sequence"/>
</dbReference>
<reference evidence="2 3" key="1">
    <citation type="journal article" date="2015" name="Environ. Microbiol.">
        <title>Genome analyses suggest the presence of polyploidy and recent human-driven expansions in eight global populations of the honeybee pathogen Nosema ceranae.</title>
        <authorList>
            <person name="Pelin A."/>
            <person name="Selman M."/>
            <person name="Aris-Brosou S."/>
            <person name="Farinelli L."/>
            <person name="Corradi N."/>
        </authorList>
    </citation>
    <scope>NUCLEOTIDE SEQUENCE [LARGE SCALE GENOMIC DNA]</scope>
    <source>
        <strain evidence="2 3">PA08 1199</strain>
    </source>
</reference>
<proteinExistence type="predicted"/>
<name>A0A0F9Z9B7_9MICR</name>
<dbReference type="RefSeq" id="XP_024330156.1">
    <property type="nucleotide sequence ID" value="XM_024476376.1"/>
</dbReference>